<keyword evidence="8" id="KW-0808">Transferase</keyword>
<dbReference type="AlphaFoldDB" id="A0A0U1MX11"/>
<dbReference type="InterPro" id="IPR004562">
    <property type="entry name" value="LipoylTrfase_LipoateP_Ligase"/>
</dbReference>
<evidence type="ECO:0000256" key="7">
    <source>
        <dbReference type="ARBA" id="ARBA00048037"/>
    </source>
</evidence>
<dbReference type="Pfam" id="PF10437">
    <property type="entry name" value="Lip_prot_lig_C"/>
    <property type="match status" value="1"/>
</dbReference>
<evidence type="ECO:0000256" key="6">
    <source>
        <dbReference type="ARBA" id="ARBA00022840"/>
    </source>
</evidence>
<dbReference type="GO" id="GO:0017118">
    <property type="term" value="F:lipoyltransferase activity"/>
    <property type="evidence" value="ECO:0007669"/>
    <property type="project" value="TreeGrafter"/>
</dbReference>
<name>A0A0U1MX11_STAAU</name>
<protein>
    <recommendedName>
        <fullName evidence="3">lipoate--protein ligase</fullName>
        <ecNumber evidence="3">6.3.1.20</ecNumber>
    </recommendedName>
</protein>
<dbReference type="GO" id="GO:0016979">
    <property type="term" value="F:lipoate-protein ligase activity"/>
    <property type="evidence" value="ECO:0007669"/>
    <property type="project" value="UniProtKB-EC"/>
</dbReference>
<dbReference type="Pfam" id="PF21948">
    <property type="entry name" value="LplA-B_cat"/>
    <property type="match status" value="1"/>
</dbReference>
<dbReference type="Gene3D" id="3.30.390.50">
    <property type="entry name" value="CO dehydrogenase flavoprotein, C-terminal domain"/>
    <property type="match status" value="1"/>
</dbReference>
<dbReference type="PANTHER" id="PTHR12561">
    <property type="entry name" value="LIPOATE-PROTEIN LIGASE"/>
    <property type="match status" value="1"/>
</dbReference>
<dbReference type="FunFam" id="3.30.930.10:FF:000072">
    <property type="entry name" value="Lipoate--protein ligase"/>
    <property type="match status" value="1"/>
</dbReference>
<reference evidence="8 9" key="1">
    <citation type="submission" date="2015-04" db="EMBL/GenBank/DDBJ databases">
        <authorList>
            <person name="Syromyatnikov M.Y."/>
            <person name="Popov V.N."/>
        </authorList>
    </citation>
    <scope>NUCLEOTIDE SEQUENCE [LARGE SCALE GENOMIC DNA]</scope>
    <source>
        <strain evidence="8 9">AH1</strain>
    </source>
</reference>
<organism evidence="8 9">
    <name type="scientific">Staphylococcus aureus</name>
    <dbReference type="NCBI Taxonomy" id="1280"/>
    <lineage>
        <taxon>Bacteria</taxon>
        <taxon>Bacillati</taxon>
        <taxon>Bacillota</taxon>
        <taxon>Bacilli</taxon>
        <taxon>Bacillales</taxon>
        <taxon>Staphylococcaceae</taxon>
        <taxon>Staphylococcus</taxon>
    </lineage>
</organism>
<dbReference type="PROSITE" id="PS51733">
    <property type="entry name" value="BPL_LPL_CATALYTIC"/>
    <property type="match status" value="1"/>
</dbReference>
<comment type="catalytic activity">
    <reaction evidence="7">
        <text>L-lysyl-[lipoyl-carrier protein] + (R)-lipoate + ATP = N(6)-[(R)-lipoyl]-L-lysyl-[lipoyl-carrier protein] + AMP + diphosphate + H(+)</text>
        <dbReference type="Rhea" id="RHEA:49288"/>
        <dbReference type="Rhea" id="RHEA-COMP:10500"/>
        <dbReference type="Rhea" id="RHEA-COMP:10502"/>
        <dbReference type="ChEBI" id="CHEBI:15378"/>
        <dbReference type="ChEBI" id="CHEBI:29969"/>
        <dbReference type="ChEBI" id="CHEBI:30616"/>
        <dbReference type="ChEBI" id="CHEBI:33019"/>
        <dbReference type="ChEBI" id="CHEBI:83088"/>
        <dbReference type="ChEBI" id="CHEBI:83099"/>
        <dbReference type="ChEBI" id="CHEBI:456215"/>
        <dbReference type="EC" id="6.3.1.20"/>
    </reaction>
</comment>
<sequence>MYLIEPIRNGEYITDGAIALAMQVYVNQNIFLDEDILFPYYCDPKVEIGRFQNTAIEVNQDYIDKHSIKVVRRDTGGGAVYVDKGAVNMCCILEQDTSIYGDFQRFYQPAIKALHTLGATDVIQSGRNDLTLNGKKVSGAAMTLMNNRIYGGYSLLLDVNYEAMDKVLKPNRKKIASKGIKSVRARVGHLRGALDEKYRDITIEAFKNLMVTQILGINDIKEAKRYELTDADWEAIDELADKKYKNWDWNYGKSPKYEYNRSERLSSGTVDITISVEQNRIADCRIHGDFFGQGDIKDVEQALQGTKMTREDLTHQLKQLDIVYYFGNVTVESLVEMILS</sequence>
<evidence type="ECO:0000256" key="4">
    <source>
        <dbReference type="ARBA" id="ARBA00022598"/>
    </source>
</evidence>
<dbReference type="PANTHER" id="PTHR12561:SF3">
    <property type="entry name" value="LIPOYLTRANSFERASE 1, MITOCHONDRIAL"/>
    <property type="match status" value="1"/>
</dbReference>
<evidence type="ECO:0000256" key="3">
    <source>
        <dbReference type="ARBA" id="ARBA00012367"/>
    </source>
</evidence>
<dbReference type="UniPathway" id="UPA00537">
    <property type="reaction ID" value="UER00594"/>
</dbReference>
<dbReference type="GO" id="GO:0009249">
    <property type="term" value="P:protein lipoylation"/>
    <property type="evidence" value="ECO:0007669"/>
    <property type="project" value="InterPro"/>
</dbReference>
<accession>A0A0U1MX11</accession>
<dbReference type="Proteomes" id="UP000039437">
    <property type="component" value="Unassembled WGS sequence"/>
</dbReference>
<dbReference type="EMBL" id="CVOQ01000067">
    <property type="protein sequence ID" value="CRI23081.1"/>
    <property type="molecule type" value="Genomic_DNA"/>
</dbReference>
<dbReference type="GO" id="GO:0005524">
    <property type="term" value="F:ATP binding"/>
    <property type="evidence" value="ECO:0007669"/>
    <property type="project" value="UniProtKB-KW"/>
</dbReference>
<dbReference type="InterPro" id="IPR045864">
    <property type="entry name" value="aa-tRNA-synth_II/BPL/LPL"/>
</dbReference>
<proteinExistence type="predicted"/>
<dbReference type="SUPFAM" id="SSF55681">
    <property type="entry name" value="Class II aaRS and biotin synthetases"/>
    <property type="match status" value="1"/>
</dbReference>
<evidence type="ECO:0000256" key="2">
    <source>
        <dbReference type="ARBA" id="ARBA00005124"/>
    </source>
</evidence>
<keyword evidence="4 8" id="KW-0436">Ligase</keyword>
<dbReference type="GO" id="GO:0005737">
    <property type="term" value="C:cytoplasm"/>
    <property type="evidence" value="ECO:0007669"/>
    <property type="project" value="TreeGrafter"/>
</dbReference>
<keyword evidence="5" id="KW-0547">Nucleotide-binding</keyword>
<evidence type="ECO:0000256" key="1">
    <source>
        <dbReference type="ARBA" id="ARBA00005085"/>
    </source>
</evidence>
<dbReference type="InterPro" id="IPR019491">
    <property type="entry name" value="Lipoate_protein_ligase_C"/>
</dbReference>
<dbReference type="RefSeq" id="WP_000280808.1">
    <property type="nucleotide sequence ID" value="NZ_AP024203.1"/>
</dbReference>
<gene>
    <name evidence="8" type="ORF">BN1321_80047</name>
</gene>
<dbReference type="Gene3D" id="3.30.930.10">
    <property type="entry name" value="Bira Bifunctional Protein, Domain 2"/>
    <property type="match status" value="1"/>
</dbReference>
<dbReference type="NCBIfam" id="TIGR00545">
    <property type="entry name" value="lipoyltrans"/>
    <property type="match status" value="1"/>
</dbReference>
<dbReference type="PATRIC" id="fig|1280.3386.peg.595"/>
<dbReference type="CDD" id="cd16443">
    <property type="entry name" value="LplA"/>
    <property type="match status" value="1"/>
</dbReference>
<dbReference type="SUPFAM" id="SSF82649">
    <property type="entry name" value="SufE/NifU"/>
    <property type="match status" value="1"/>
</dbReference>
<keyword evidence="6" id="KW-0067">ATP-binding</keyword>
<comment type="pathway">
    <text evidence="2">Protein modification; protein lipoylation via exogenous pathway; protein N(6)-(lipoyl)lysine from lipoate: step 1/2.</text>
</comment>
<evidence type="ECO:0000313" key="9">
    <source>
        <dbReference type="Proteomes" id="UP000039437"/>
    </source>
</evidence>
<evidence type="ECO:0000313" key="8">
    <source>
        <dbReference type="EMBL" id="CRI23081.1"/>
    </source>
</evidence>
<dbReference type="InterPro" id="IPR004143">
    <property type="entry name" value="BPL_LPL_catalytic"/>
</dbReference>
<dbReference type="EC" id="6.3.1.20" evidence="3"/>
<comment type="pathway">
    <text evidence="1">Protein modification; protein lipoylation via exogenous pathway; protein N(6)-(lipoyl)lysine from lipoate: step 2/2.</text>
</comment>
<evidence type="ECO:0000256" key="5">
    <source>
        <dbReference type="ARBA" id="ARBA00022741"/>
    </source>
</evidence>